<evidence type="ECO:0000313" key="2">
    <source>
        <dbReference type="Proteomes" id="UP000027850"/>
    </source>
</evidence>
<sequence>MDASRVNRLQLAVTKIKNIFQPGGVTYGKLLRQISKQDE</sequence>
<reference evidence="1 2" key="1">
    <citation type="submission" date="2014-04" db="EMBL/GenBank/DDBJ databases">
        <authorList>
            <person name="Sears C."/>
            <person name="Carroll K."/>
            <person name="Sack B.R."/>
            <person name="Qadri F."/>
            <person name="Myers L.L."/>
            <person name="Chung G.-T."/>
            <person name="Escheverria P."/>
            <person name="Fraser C.M."/>
            <person name="Sadzewicz L."/>
            <person name="Shefchek K.A."/>
            <person name="Tallon L."/>
            <person name="Das S.P."/>
            <person name="Daugherty S."/>
            <person name="Mongodin E.F."/>
        </authorList>
    </citation>
    <scope>NUCLEOTIDE SEQUENCE [LARGE SCALE GENOMIC DNA]</scope>
    <source>
        <strain evidence="1 2">3776 D15 i</strain>
    </source>
</reference>
<dbReference type="Proteomes" id="UP000027850">
    <property type="component" value="Unassembled WGS sequence"/>
</dbReference>
<name>A0AB34LCB4_PARDI</name>
<protein>
    <submittedName>
        <fullName evidence="1">Uncharacterized protein</fullName>
    </submittedName>
</protein>
<proteinExistence type="predicted"/>
<gene>
    <name evidence="1" type="ORF">M091_1046</name>
</gene>
<evidence type="ECO:0000313" key="1">
    <source>
        <dbReference type="EMBL" id="KDS36843.1"/>
    </source>
</evidence>
<comment type="caution">
    <text evidence="1">The sequence shown here is derived from an EMBL/GenBank/DDBJ whole genome shotgun (WGS) entry which is preliminary data.</text>
</comment>
<accession>A0AB34LCB4</accession>
<organism evidence="1 2">
    <name type="scientific">Parabacteroides distasonis str. 3776 D15 i</name>
    <dbReference type="NCBI Taxonomy" id="1339342"/>
    <lineage>
        <taxon>Bacteria</taxon>
        <taxon>Pseudomonadati</taxon>
        <taxon>Bacteroidota</taxon>
        <taxon>Bacteroidia</taxon>
        <taxon>Bacteroidales</taxon>
        <taxon>Tannerellaceae</taxon>
        <taxon>Parabacteroides</taxon>
    </lineage>
</organism>
<dbReference type="EMBL" id="JNHK01000089">
    <property type="protein sequence ID" value="KDS36843.1"/>
    <property type="molecule type" value="Genomic_DNA"/>
</dbReference>
<dbReference type="AlphaFoldDB" id="A0AB34LCB4"/>